<gene>
    <name evidence="2" type="ORF">LCGC14_2320840</name>
</gene>
<dbReference type="InterPro" id="IPR016071">
    <property type="entry name" value="Staphylococal_nuclease_OB-fold"/>
</dbReference>
<evidence type="ECO:0000313" key="2">
    <source>
        <dbReference type="EMBL" id="KKL48904.1"/>
    </source>
</evidence>
<sequence length="472" mass="51026">AVALAGFISFVEFIFEEAIQQANFAVRTAINAGNFELARRSLTLFNKITDELQKFIDTAGQLNPVSKGAFQAIVDSSRAQSEGYTAQLGDSGFNSAPGVLAPVDIIREFLRSADPATLPDIPQEFNGIVTAVIDGDTILVDSDKLIRLVGIDTPEIRKKGSTEATDFTTLALSGRPVIVRVDPNSQRDKFNRILGVVFIGDTNFNLELLRRGFARPFFKEANQFLSTDEMREAAGFDTGIEPAFPGQIERQFHGTILAPNAKEAKKEAARRLGVSTDEITIDRFTGGVEEYTIFTLKPIEKLPEPTLAIQIPEPVLTTAALQRLNILIDNITIDGGVKLPVNKQIGEISTIIVGFTNTGSASAKAFVGVSLKAPDGQFIDLPIQERDIEAGVTLDLSFATLPLQLSGNYDVIAAVWSRSPQPGDQPISRLQAVGAIIVKAPAVEVPTEIGPIESARIELIVVDGQRQTLVPF</sequence>
<dbReference type="SMART" id="SM00318">
    <property type="entry name" value="SNc"/>
    <property type="match status" value="1"/>
</dbReference>
<comment type="caution">
    <text evidence="2">The sequence shown here is derived from an EMBL/GenBank/DDBJ whole genome shotgun (WGS) entry which is preliminary data.</text>
</comment>
<dbReference type="AlphaFoldDB" id="A0A0F9CIE5"/>
<evidence type="ECO:0000259" key="1">
    <source>
        <dbReference type="PROSITE" id="PS50830"/>
    </source>
</evidence>
<accession>A0A0F9CIE5</accession>
<dbReference type="EMBL" id="LAZR01033155">
    <property type="protein sequence ID" value="KKL48904.1"/>
    <property type="molecule type" value="Genomic_DNA"/>
</dbReference>
<feature type="non-terminal residue" evidence="2">
    <location>
        <position position="1"/>
    </location>
</feature>
<feature type="domain" description="TNase-like" evidence="1">
    <location>
        <begin position="123"/>
        <end position="233"/>
    </location>
</feature>
<proteinExistence type="predicted"/>
<dbReference type="SUPFAM" id="SSF50199">
    <property type="entry name" value="Staphylococcal nuclease"/>
    <property type="match status" value="1"/>
</dbReference>
<dbReference type="InterPro" id="IPR035437">
    <property type="entry name" value="SNase_OB-fold_sf"/>
</dbReference>
<organism evidence="2">
    <name type="scientific">marine sediment metagenome</name>
    <dbReference type="NCBI Taxonomy" id="412755"/>
    <lineage>
        <taxon>unclassified sequences</taxon>
        <taxon>metagenomes</taxon>
        <taxon>ecological metagenomes</taxon>
    </lineage>
</organism>
<name>A0A0F9CIE5_9ZZZZ</name>
<dbReference type="Pfam" id="PF00565">
    <property type="entry name" value="SNase"/>
    <property type="match status" value="1"/>
</dbReference>
<protein>
    <recommendedName>
        <fullName evidence="1">TNase-like domain-containing protein</fullName>
    </recommendedName>
</protein>
<dbReference type="PROSITE" id="PS50830">
    <property type="entry name" value="TNASE_3"/>
    <property type="match status" value="1"/>
</dbReference>
<dbReference type="Gene3D" id="2.40.50.90">
    <property type="match status" value="1"/>
</dbReference>
<reference evidence="2" key="1">
    <citation type="journal article" date="2015" name="Nature">
        <title>Complex archaea that bridge the gap between prokaryotes and eukaryotes.</title>
        <authorList>
            <person name="Spang A."/>
            <person name="Saw J.H."/>
            <person name="Jorgensen S.L."/>
            <person name="Zaremba-Niedzwiedzka K."/>
            <person name="Martijn J."/>
            <person name="Lind A.E."/>
            <person name="van Eijk R."/>
            <person name="Schleper C."/>
            <person name="Guy L."/>
            <person name="Ettema T.J."/>
        </authorList>
    </citation>
    <scope>NUCLEOTIDE SEQUENCE</scope>
</reference>